<evidence type="ECO:0000313" key="3">
    <source>
        <dbReference type="Proteomes" id="UP000242712"/>
    </source>
</evidence>
<evidence type="ECO:0000256" key="1">
    <source>
        <dbReference type="SAM" id="Phobius"/>
    </source>
</evidence>
<keyword evidence="1" id="KW-0812">Transmembrane</keyword>
<organism evidence="2 3">
    <name type="scientific">Staphylococcus argensis</name>
    <dbReference type="NCBI Taxonomy" id="1607738"/>
    <lineage>
        <taxon>Bacteria</taxon>
        <taxon>Bacillati</taxon>
        <taxon>Bacillota</taxon>
        <taxon>Bacilli</taxon>
        <taxon>Bacillales</taxon>
        <taxon>Staphylococcaceae</taxon>
        <taxon>Staphylococcus</taxon>
    </lineage>
</organism>
<sequence>MNLVGSIILILFIIFIASIAINAILLAKGTERRRFFFETNLLSKFMLGSFILLSIILVVVGHFHN</sequence>
<keyword evidence="3" id="KW-1185">Reference proteome</keyword>
<dbReference type="Proteomes" id="UP000242712">
    <property type="component" value="Unassembled WGS sequence"/>
</dbReference>
<keyword evidence="1" id="KW-0472">Membrane</keyword>
<reference evidence="2 3" key="1">
    <citation type="submission" date="2017-08" db="EMBL/GenBank/DDBJ databases">
        <title>Draft genome sequences of 64 type strains of genus Staph aureus.</title>
        <authorList>
            <person name="Cole K."/>
            <person name="Golubchik T."/>
            <person name="Russell J."/>
            <person name="Foster D."/>
            <person name="Llewelyn M."/>
            <person name="Wilson D."/>
            <person name="Crook D."/>
            <person name="Paul J."/>
        </authorList>
    </citation>
    <scope>NUCLEOTIDE SEQUENCE [LARGE SCALE GENOMIC DNA]</scope>
    <source>
        <strain evidence="2 3">DSM 29875</strain>
    </source>
</reference>
<feature type="transmembrane region" description="Helical" evidence="1">
    <location>
        <begin position="6"/>
        <end position="25"/>
    </location>
</feature>
<protein>
    <submittedName>
        <fullName evidence="2">Uncharacterized protein</fullName>
    </submittedName>
</protein>
<dbReference type="RefSeq" id="WP_103372123.1">
    <property type="nucleotide sequence ID" value="NZ_CBCRVO010000002.1"/>
</dbReference>
<dbReference type="OrthoDB" id="9995512at2"/>
<dbReference type="GeneID" id="98298601"/>
<keyword evidence="1" id="KW-1133">Transmembrane helix</keyword>
<comment type="caution">
    <text evidence="2">The sequence shown here is derived from an EMBL/GenBank/DDBJ whole genome shotgun (WGS) entry which is preliminary data.</text>
</comment>
<dbReference type="AlphaFoldDB" id="A0A2K4FAN5"/>
<proteinExistence type="predicted"/>
<dbReference type="EMBL" id="PPPX01000016">
    <property type="protein sequence ID" value="POA08333.1"/>
    <property type="molecule type" value="Genomic_DNA"/>
</dbReference>
<gene>
    <name evidence="2" type="ORF">CD039_09605</name>
</gene>
<accession>A0A2K4FAN5</accession>
<evidence type="ECO:0000313" key="2">
    <source>
        <dbReference type="EMBL" id="POA08333.1"/>
    </source>
</evidence>
<name>A0A2K4FAN5_9STAP</name>
<feature type="transmembrane region" description="Helical" evidence="1">
    <location>
        <begin position="45"/>
        <end position="64"/>
    </location>
</feature>